<accession>A0A9P9GKJ3</accession>
<dbReference type="InterPro" id="IPR017441">
    <property type="entry name" value="Protein_kinase_ATP_BS"/>
</dbReference>
<organism evidence="2 3">
    <name type="scientific">Fusarium redolens</name>
    <dbReference type="NCBI Taxonomy" id="48865"/>
    <lineage>
        <taxon>Eukaryota</taxon>
        <taxon>Fungi</taxon>
        <taxon>Dikarya</taxon>
        <taxon>Ascomycota</taxon>
        <taxon>Pezizomycotina</taxon>
        <taxon>Sordariomycetes</taxon>
        <taxon>Hypocreomycetidae</taxon>
        <taxon>Hypocreales</taxon>
        <taxon>Nectriaceae</taxon>
        <taxon>Fusarium</taxon>
        <taxon>Fusarium redolens species complex</taxon>
    </lineage>
</organism>
<proteinExistence type="predicted"/>
<keyword evidence="1" id="KW-0067">ATP-binding</keyword>
<dbReference type="AlphaFoldDB" id="A0A9P9GKJ3"/>
<dbReference type="OrthoDB" id="3432781at2759"/>
<keyword evidence="3" id="KW-1185">Reference proteome</keyword>
<dbReference type="PROSITE" id="PS00107">
    <property type="entry name" value="PROTEIN_KINASE_ATP"/>
    <property type="match status" value="1"/>
</dbReference>
<dbReference type="SUPFAM" id="SSF56112">
    <property type="entry name" value="Protein kinase-like (PK-like)"/>
    <property type="match status" value="1"/>
</dbReference>
<dbReference type="Proteomes" id="UP000720189">
    <property type="component" value="Unassembled WGS sequence"/>
</dbReference>
<feature type="binding site" evidence="1">
    <location>
        <position position="61"/>
    </location>
    <ligand>
        <name>ATP</name>
        <dbReference type="ChEBI" id="CHEBI:30616"/>
    </ligand>
</feature>
<keyword evidence="1" id="KW-0547">Nucleotide-binding</keyword>
<gene>
    <name evidence="2" type="ORF">BKA55DRAFT_518071</name>
</gene>
<evidence type="ECO:0000313" key="3">
    <source>
        <dbReference type="Proteomes" id="UP000720189"/>
    </source>
</evidence>
<dbReference type="GO" id="GO:0005524">
    <property type="term" value="F:ATP binding"/>
    <property type="evidence" value="ECO:0007669"/>
    <property type="project" value="UniProtKB-UniRule"/>
</dbReference>
<dbReference type="GeneID" id="70218194"/>
<dbReference type="InterPro" id="IPR011009">
    <property type="entry name" value="Kinase-like_dom_sf"/>
</dbReference>
<dbReference type="RefSeq" id="XP_046046679.1">
    <property type="nucleotide sequence ID" value="XM_046188240.1"/>
</dbReference>
<name>A0A9P9GKJ3_FUSRE</name>
<evidence type="ECO:0000256" key="1">
    <source>
        <dbReference type="PROSITE-ProRule" id="PRU10141"/>
    </source>
</evidence>
<evidence type="ECO:0000313" key="2">
    <source>
        <dbReference type="EMBL" id="KAH7241165.1"/>
    </source>
</evidence>
<reference evidence="2" key="1">
    <citation type="journal article" date="2021" name="Nat. Commun.">
        <title>Genetic determinants of endophytism in the Arabidopsis root mycobiome.</title>
        <authorList>
            <person name="Mesny F."/>
            <person name="Miyauchi S."/>
            <person name="Thiergart T."/>
            <person name="Pickel B."/>
            <person name="Atanasova L."/>
            <person name="Karlsson M."/>
            <person name="Huettel B."/>
            <person name="Barry K.W."/>
            <person name="Haridas S."/>
            <person name="Chen C."/>
            <person name="Bauer D."/>
            <person name="Andreopoulos W."/>
            <person name="Pangilinan J."/>
            <person name="LaButti K."/>
            <person name="Riley R."/>
            <person name="Lipzen A."/>
            <person name="Clum A."/>
            <person name="Drula E."/>
            <person name="Henrissat B."/>
            <person name="Kohler A."/>
            <person name="Grigoriev I.V."/>
            <person name="Martin F.M."/>
            <person name="Hacquard S."/>
        </authorList>
    </citation>
    <scope>NUCLEOTIDE SEQUENCE</scope>
    <source>
        <strain evidence="2">MPI-CAGE-AT-0023</strain>
    </source>
</reference>
<sequence length="393" mass="45805">MYPERPQSDADLVPLPQCDGPKLKAFDFQGPQQIEFLDYLGSGTHAIVFKVNIRGQIYALKLFRFTSDESWVSPADEASQDDLEALSAFYPYSEPFSCECRAFGRLQEAGHEELATKCYGYVLLDDAHENAMMNKFAHVPAHKLNFNYDGYHDDDEDDYYNDPNLRDMRSRFLCSDGSLPPLRGIVKEFGQSEEDLDNKGAKRLLRDIKHIQQLGITALDIACRQIISGKLSDFSTAVTVPHFVSNPEWNPHLTPDWKSDLELELFTLCYMDYRSFDLIVHDWNEEHKDEKKKQVKVRALPEGWPPERRRLRNTPARERLYTYVDPRNYKKYLPVTDRRGRIVKRKEALRRKPSLWYIECEAAPARRLKELEEIDGGIHWQYQNGHIAPLERE</sequence>
<dbReference type="EMBL" id="JAGMUX010000013">
    <property type="protein sequence ID" value="KAH7241165.1"/>
    <property type="molecule type" value="Genomic_DNA"/>
</dbReference>
<dbReference type="Pfam" id="PF13095">
    <property type="entry name" value="FTA2"/>
    <property type="match status" value="1"/>
</dbReference>
<protein>
    <submittedName>
        <fullName evidence="2">Kinetochore Sim4 complex subunit FTA2-domain-containing protein</fullName>
    </submittedName>
</protein>
<comment type="caution">
    <text evidence="2">The sequence shown here is derived from an EMBL/GenBank/DDBJ whole genome shotgun (WGS) entry which is preliminary data.</text>
</comment>
<dbReference type="InterPro" id="IPR025213">
    <property type="entry name" value="Sim4_Fta2"/>
</dbReference>